<organism evidence="1 2">
    <name type="scientific">Eubacterium plexicaudatum ASF492</name>
    <dbReference type="NCBI Taxonomy" id="1235802"/>
    <lineage>
        <taxon>Bacteria</taxon>
        <taxon>Bacillati</taxon>
        <taxon>Bacillota</taxon>
        <taxon>Clostridia</taxon>
        <taxon>Eubacteriales</taxon>
        <taxon>Eubacteriaceae</taxon>
        <taxon>Eubacterium</taxon>
    </lineage>
</organism>
<evidence type="ECO:0000313" key="2">
    <source>
        <dbReference type="Proteomes" id="UP000012589"/>
    </source>
</evidence>
<dbReference type="Proteomes" id="UP000012589">
    <property type="component" value="Unassembled WGS sequence"/>
</dbReference>
<comment type="caution">
    <text evidence="1">The sequence shown here is derived from an EMBL/GenBank/DDBJ whole genome shotgun (WGS) entry which is preliminary data.</text>
</comment>
<dbReference type="AlphaFoldDB" id="N2A6M8"/>
<dbReference type="PATRIC" id="fig|1235802.3.peg.4445"/>
<dbReference type="EMBL" id="AQFT01000124">
    <property type="protein sequence ID" value="EMZ22093.1"/>
    <property type="molecule type" value="Genomic_DNA"/>
</dbReference>
<protein>
    <submittedName>
        <fullName evidence="1">Uncharacterized protein</fullName>
    </submittedName>
</protein>
<dbReference type="HOGENOM" id="CLU_2824693_0_0_9"/>
<accession>N2A6M8</accession>
<name>N2A6M8_9FIRM</name>
<keyword evidence="2" id="KW-1185">Reference proteome</keyword>
<sequence length="66" mass="7817">MFDNKTLGERFTDLRKTKKDIHGKDMPIQQLAKELANEEYIRDYKSDVIRQEIGKVESKGKFPQLF</sequence>
<dbReference type="STRING" id="1235802.C823_04181"/>
<gene>
    <name evidence="1" type="ORF">C823_04181</name>
</gene>
<evidence type="ECO:0000313" key="1">
    <source>
        <dbReference type="EMBL" id="EMZ22093.1"/>
    </source>
</evidence>
<proteinExistence type="predicted"/>
<reference evidence="1 2" key="1">
    <citation type="journal article" date="2014" name="Genome Announc.">
        <title>Draft genome sequences of the altered schaedler flora, a defined bacterial community from gnotobiotic mice.</title>
        <authorList>
            <person name="Wannemuehler M.J."/>
            <person name="Overstreet A.M."/>
            <person name="Ward D.V."/>
            <person name="Phillips G.J."/>
        </authorList>
    </citation>
    <scope>NUCLEOTIDE SEQUENCE [LARGE SCALE GENOMIC DNA]</scope>
    <source>
        <strain evidence="1 2">ASF492</strain>
    </source>
</reference>